<comment type="caution">
    <text evidence="2">The sequence shown here is derived from an EMBL/GenBank/DDBJ whole genome shotgun (WGS) entry which is preliminary data.</text>
</comment>
<dbReference type="SUPFAM" id="SSF52949">
    <property type="entry name" value="Macro domain-like"/>
    <property type="match status" value="1"/>
</dbReference>
<evidence type="ECO:0000313" key="2">
    <source>
        <dbReference type="EMBL" id="HIZ07103.1"/>
    </source>
</evidence>
<dbReference type="AlphaFoldDB" id="A0A9D2D205"/>
<dbReference type="SMART" id="SM00506">
    <property type="entry name" value="A1pp"/>
    <property type="match status" value="1"/>
</dbReference>
<sequence length="308" mass="34684">MGIQLITENIDLNRLSKKDTLLNPSDRGLSGGGGLDRIVHSLGGKRMREACEETGALREGECFVTEGFDIGAGQIIHAVVPSLDSKHSVEDLRGCYRRCLSRAYGPRILIPLLGTGSIGWAKEDSLECAWSESVRYLSKRASDARKYEILIFCNDPGLAKIYEKRKSRAFFQMPDRWGARGDIYYWSFLMEHFDAPCFSALDLHGFIKEMNRITLETCGCRISEDMSVYVEKFAHGGMSSGYISGFWASDGIPLLCSRLCELGLDGMKHKTMSEYLIESSIFGEKRHFQLPKEILPDLKGFLRKIRIL</sequence>
<feature type="domain" description="Macro" evidence="1">
    <location>
        <begin position="1"/>
        <end position="170"/>
    </location>
</feature>
<dbReference type="Pfam" id="PF01661">
    <property type="entry name" value="Macro"/>
    <property type="match status" value="1"/>
</dbReference>
<dbReference type="Gene3D" id="3.40.220.10">
    <property type="entry name" value="Leucine Aminopeptidase, subunit E, domain 1"/>
    <property type="match status" value="1"/>
</dbReference>
<dbReference type="EMBL" id="DXCH01000117">
    <property type="protein sequence ID" value="HIZ07103.1"/>
    <property type="molecule type" value="Genomic_DNA"/>
</dbReference>
<dbReference type="Proteomes" id="UP000824024">
    <property type="component" value="Unassembled WGS sequence"/>
</dbReference>
<dbReference type="PROSITE" id="PS51154">
    <property type="entry name" value="MACRO"/>
    <property type="match status" value="1"/>
</dbReference>
<evidence type="ECO:0000313" key="3">
    <source>
        <dbReference type="Proteomes" id="UP000824024"/>
    </source>
</evidence>
<dbReference type="InterPro" id="IPR002589">
    <property type="entry name" value="Macro_dom"/>
</dbReference>
<dbReference type="PANTHER" id="PTHR11106">
    <property type="entry name" value="GANGLIOSIDE INDUCED DIFFERENTIATION ASSOCIATED PROTEIN 2-RELATED"/>
    <property type="match status" value="1"/>
</dbReference>
<gene>
    <name evidence="2" type="ORF">IAA08_04105</name>
</gene>
<evidence type="ECO:0000259" key="1">
    <source>
        <dbReference type="PROSITE" id="PS51154"/>
    </source>
</evidence>
<protein>
    <submittedName>
        <fullName evidence="2">Macro domain-containing protein</fullName>
    </submittedName>
</protein>
<organism evidence="2 3">
    <name type="scientific">Candidatus Eubacterium avistercoris</name>
    <dbReference type="NCBI Taxonomy" id="2838567"/>
    <lineage>
        <taxon>Bacteria</taxon>
        <taxon>Bacillati</taxon>
        <taxon>Bacillota</taxon>
        <taxon>Clostridia</taxon>
        <taxon>Eubacteriales</taxon>
        <taxon>Eubacteriaceae</taxon>
        <taxon>Eubacterium</taxon>
    </lineage>
</organism>
<dbReference type="PANTHER" id="PTHR11106:SF27">
    <property type="entry name" value="MACRO DOMAIN-CONTAINING PROTEIN"/>
    <property type="match status" value="1"/>
</dbReference>
<name>A0A9D2D205_9FIRM</name>
<reference evidence="2" key="2">
    <citation type="submission" date="2021-04" db="EMBL/GenBank/DDBJ databases">
        <authorList>
            <person name="Gilroy R."/>
        </authorList>
    </citation>
    <scope>NUCLEOTIDE SEQUENCE</scope>
    <source>
        <strain evidence="2">CHK192-9172</strain>
    </source>
</reference>
<dbReference type="InterPro" id="IPR043472">
    <property type="entry name" value="Macro_dom-like"/>
</dbReference>
<reference evidence="2" key="1">
    <citation type="journal article" date="2021" name="PeerJ">
        <title>Extensive microbial diversity within the chicken gut microbiome revealed by metagenomics and culture.</title>
        <authorList>
            <person name="Gilroy R."/>
            <person name="Ravi A."/>
            <person name="Getino M."/>
            <person name="Pursley I."/>
            <person name="Horton D.L."/>
            <person name="Alikhan N.F."/>
            <person name="Baker D."/>
            <person name="Gharbi K."/>
            <person name="Hall N."/>
            <person name="Watson M."/>
            <person name="Adriaenssens E.M."/>
            <person name="Foster-Nyarko E."/>
            <person name="Jarju S."/>
            <person name="Secka A."/>
            <person name="Antonio M."/>
            <person name="Oren A."/>
            <person name="Chaudhuri R.R."/>
            <person name="La Ragione R."/>
            <person name="Hildebrand F."/>
            <person name="Pallen M.J."/>
        </authorList>
    </citation>
    <scope>NUCLEOTIDE SEQUENCE</scope>
    <source>
        <strain evidence="2">CHK192-9172</strain>
    </source>
</reference>
<accession>A0A9D2D205</accession>
<proteinExistence type="predicted"/>